<comment type="subcellular location">
    <subcellularLocation>
        <location evidence="1">Membrane</location>
    </subcellularLocation>
</comment>
<dbReference type="InterPro" id="IPR020846">
    <property type="entry name" value="MFS_dom"/>
</dbReference>
<evidence type="ECO:0000256" key="2">
    <source>
        <dbReference type="ARBA" id="ARBA00022692"/>
    </source>
</evidence>
<feature type="transmembrane region" description="Helical" evidence="5">
    <location>
        <begin position="97"/>
        <end position="119"/>
    </location>
</feature>
<dbReference type="InterPro" id="IPR036259">
    <property type="entry name" value="MFS_trans_sf"/>
</dbReference>
<feature type="transmembrane region" description="Helical" evidence="5">
    <location>
        <begin position="42"/>
        <end position="61"/>
    </location>
</feature>
<keyword evidence="4 5" id="KW-0472">Membrane</keyword>
<sequence length="426" mass="44717">MLIVIRNSWALLIGITLLMIGNGIQGTLLGVRGALEGFSTGAMSIVMSAYFAGFLLGSQFVPDLIRKVGHVRVFAALGSLASAGLILYPALTHPVAWVGLRLLLGFCFCGVYIVSESWLNNTTTNETRGRALSLYLIAQMVGIVVAQAIFAWGDADDYLLFVIVSVLVSLAFAPILLSATPVPPFATSKPMSFRKLYNTSPLGFVGVFLLGAVFSAIFGMAGVFGAAAQLTPAQIALFVSAVYFGGLVLQYPIGWASDRLDRRKMVIVGSVLGAAGCGLGLTGIGGTTGLMVAAFVIGGMANPLYALLLAYTNDYLEADDMASASARLLFVNGLGAIGGPLLTGWLMGVMGAGGFFVFIGVLMIALALYAFWRTFQRAAQSTDETGAYIAVSPLTITPVTMETYAEEYEHSSEEAAAEAEAKVAAE</sequence>
<feature type="transmembrane region" description="Helical" evidence="5">
    <location>
        <begin position="233"/>
        <end position="253"/>
    </location>
</feature>
<evidence type="ECO:0000256" key="3">
    <source>
        <dbReference type="ARBA" id="ARBA00022989"/>
    </source>
</evidence>
<dbReference type="PANTHER" id="PTHR23521:SF3">
    <property type="entry name" value="MFS TRANSPORTER"/>
    <property type="match status" value="1"/>
</dbReference>
<evidence type="ECO:0000256" key="5">
    <source>
        <dbReference type="SAM" id="Phobius"/>
    </source>
</evidence>
<accession>A0A0M7BB73</accession>
<reference evidence="7 8" key="1">
    <citation type="submission" date="2015-09" db="EMBL/GenBank/DDBJ databases">
        <authorList>
            <person name="Jackson K.R."/>
            <person name="Lunt B.L."/>
            <person name="Fisher J.N.B."/>
            <person name="Gardner A.V."/>
            <person name="Bailey M.E."/>
            <person name="Deus L.M."/>
            <person name="Earl A.S."/>
            <person name="Gibby P.D."/>
            <person name="Hartmann K.A."/>
            <person name="Liu J.E."/>
            <person name="Manci A.M."/>
            <person name="Nielsen D.A."/>
            <person name="Solomon M.B."/>
            <person name="Breakwell D.P."/>
            <person name="Burnett S.H."/>
            <person name="Grose J.H."/>
        </authorList>
    </citation>
    <scope>NUCLEOTIDE SEQUENCE [LARGE SCALE GENOMIC DNA]</scope>
    <source>
        <strain evidence="7 8">CECT 7799</strain>
    </source>
</reference>
<evidence type="ECO:0000313" key="7">
    <source>
        <dbReference type="EMBL" id="CUH40037.1"/>
    </source>
</evidence>
<dbReference type="InterPro" id="IPR011701">
    <property type="entry name" value="MFS"/>
</dbReference>
<feature type="transmembrane region" description="Helical" evidence="5">
    <location>
        <begin position="202"/>
        <end position="227"/>
    </location>
</feature>
<dbReference type="GO" id="GO:0005886">
    <property type="term" value="C:plasma membrane"/>
    <property type="evidence" value="ECO:0007669"/>
    <property type="project" value="TreeGrafter"/>
</dbReference>
<dbReference type="PANTHER" id="PTHR23521">
    <property type="entry name" value="TRANSPORTER MFS SUPERFAMILY"/>
    <property type="match status" value="1"/>
</dbReference>
<evidence type="ECO:0000256" key="4">
    <source>
        <dbReference type="ARBA" id="ARBA00023136"/>
    </source>
</evidence>
<feature type="transmembrane region" description="Helical" evidence="5">
    <location>
        <begin position="324"/>
        <end position="346"/>
    </location>
</feature>
<dbReference type="CDD" id="cd17477">
    <property type="entry name" value="MFS_YcaD_like"/>
    <property type="match status" value="1"/>
</dbReference>
<keyword evidence="8" id="KW-1185">Reference proteome</keyword>
<dbReference type="GO" id="GO:0022857">
    <property type="term" value="F:transmembrane transporter activity"/>
    <property type="evidence" value="ECO:0007669"/>
    <property type="project" value="InterPro"/>
</dbReference>
<protein>
    <submittedName>
        <fullName evidence="7">Putative MFS-type transporter YcaD</fullName>
    </submittedName>
</protein>
<dbReference type="SUPFAM" id="SSF103473">
    <property type="entry name" value="MFS general substrate transporter"/>
    <property type="match status" value="1"/>
</dbReference>
<feature type="transmembrane region" description="Helical" evidence="5">
    <location>
        <begin position="265"/>
        <end position="284"/>
    </location>
</feature>
<proteinExistence type="predicted"/>
<dbReference type="OrthoDB" id="9810614at2"/>
<evidence type="ECO:0000256" key="1">
    <source>
        <dbReference type="ARBA" id="ARBA00004370"/>
    </source>
</evidence>
<feature type="transmembrane region" description="Helical" evidence="5">
    <location>
        <begin position="158"/>
        <end position="182"/>
    </location>
</feature>
<dbReference type="Proteomes" id="UP000049455">
    <property type="component" value="Unassembled WGS sequence"/>
</dbReference>
<dbReference type="InterPro" id="IPR047200">
    <property type="entry name" value="MFS_YcaD-like"/>
</dbReference>
<dbReference type="Pfam" id="PF00083">
    <property type="entry name" value="Sugar_tr"/>
    <property type="match status" value="1"/>
</dbReference>
<feature type="domain" description="Major facilitator superfamily (MFS) profile" evidence="6">
    <location>
        <begin position="2"/>
        <end position="377"/>
    </location>
</feature>
<dbReference type="STRING" id="313367.JSE7799_02766"/>
<dbReference type="AlphaFoldDB" id="A0A0M7BB73"/>
<dbReference type="EMBL" id="CYPR01000185">
    <property type="protein sequence ID" value="CUH40037.1"/>
    <property type="molecule type" value="Genomic_DNA"/>
</dbReference>
<evidence type="ECO:0000313" key="8">
    <source>
        <dbReference type="Proteomes" id="UP000049455"/>
    </source>
</evidence>
<feature type="transmembrane region" description="Helical" evidence="5">
    <location>
        <begin position="290"/>
        <end position="312"/>
    </location>
</feature>
<gene>
    <name evidence="7" type="primary">ycaD</name>
    <name evidence="7" type="ORF">JSE7799_02766</name>
</gene>
<dbReference type="InterPro" id="IPR005828">
    <property type="entry name" value="MFS_sugar_transport-like"/>
</dbReference>
<dbReference type="Gene3D" id="1.20.1250.20">
    <property type="entry name" value="MFS general substrate transporter like domains"/>
    <property type="match status" value="2"/>
</dbReference>
<dbReference type="RefSeq" id="WP_055664143.1">
    <property type="nucleotide sequence ID" value="NZ_CYPR01000185.1"/>
</dbReference>
<keyword evidence="3 5" id="KW-1133">Transmembrane helix</keyword>
<feature type="transmembrane region" description="Helical" evidence="5">
    <location>
        <begin position="131"/>
        <end position="152"/>
    </location>
</feature>
<name>A0A0M7BB73_9RHOB</name>
<organism evidence="7 8">
    <name type="scientific">Jannaschia seosinensis</name>
    <dbReference type="NCBI Taxonomy" id="313367"/>
    <lineage>
        <taxon>Bacteria</taxon>
        <taxon>Pseudomonadati</taxon>
        <taxon>Pseudomonadota</taxon>
        <taxon>Alphaproteobacteria</taxon>
        <taxon>Rhodobacterales</taxon>
        <taxon>Roseobacteraceae</taxon>
        <taxon>Jannaschia</taxon>
    </lineage>
</organism>
<dbReference type="PROSITE" id="PS50850">
    <property type="entry name" value="MFS"/>
    <property type="match status" value="1"/>
</dbReference>
<dbReference type="Pfam" id="PF07690">
    <property type="entry name" value="MFS_1"/>
    <property type="match status" value="1"/>
</dbReference>
<evidence type="ECO:0000259" key="6">
    <source>
        <dbReference type="PROSITE" id="PS50850"/>
    </source>
</evidence>
<keyword evidence="2 5" id="KW-0812">Transmembrane</keyword>
<feature type="transmembrane region" description="Helical" evidence="5">
    <location>
        <begin position="73"/>
        <end position="91"/>
    </location>
</feature>
<feature type="transmembrane region" description="Helical" evidence="5">
    <location>
        <begin position="352"/>
        <end position="372"/>
    </location>
</feature>